<dbReference type="Pfam" id="PF00150">
    <property type="entry name" value="Cellulase"/>
    <property type="match status" value="1"/>
</dbReference>
<feature type="domain" description="Ricin B lectin" evidence="8">
    <location>
        <begin position="417"/>
        <end position="555"/>
    </location>
</feature>
<evidence type="ECO:0000256" key="4">
    <source>
        <dbReference type="ARBA" id="ARBA00023277"/>
    </source>
</evidence>
<keyword evidence="3" id="KW-0136">Cellulose degradation</keyword>
<accession>A0ABU8NV71</accession>
<reference evidence="9 10" key="1">
    <citation type="submission" date="2024-03" db="EMBL/GenBank/DDBJ databases">
        <title>Sequence of Lycoming College Course Isolates.</title>
        <authorList>
            <person name="Plotts O."/>
            <person name="Newman J."/>
        </authorList>
    </citation>
    <scope>NUCLEOTIDE SEQUENCE [LARGE SCALE GENOMIC DNA]</scope>
    <source>
        <strain evidence="9 10">CJB-3</strain>
    </source>
</reference>
<keyword evidence="2 7" id="KW-0378">Hydrolase</keyword>
<dbReference type="EMBL" id="JBBEUB010000009">
    <property type="protein sequence ID" value="MEJ2905133.1"/>
    <property type="molecule type" value="Genomic_DNA"/>
</dbReference>
<comment type="caution">
    <text evidence="9">The sequence shown here is derived from an EMBL/GenBank/DDBJ whole genome shotgun (WGS) entry which is preliminary data.</text>
</comment>
<dbReference type="SUPFAM" id="SSF51445">
    <property type="entry name" value="(Trans)glycosidases"/>
    <property type="match status" value="1"/>
</dbReference>
<dbReference type="InterPro" id="IPR000772">
    <property type="entry name" value="Ricin_B_lectin"/>
</dbReference>
<protein>
    <submittedName>
        <fullName evidence="9">Cellulase family glycosylhydrolase</fullName>
    </submittedName>
</protein>
<keyword evidence="6" id="KW-0624">Polysaccharide degradation</keyword>
<evidence type="ECO:0000313" key="10">
    <source>
        <dbReference type="Proteomes" id="UP001378956"/>
    </source>
</evidence>
<evidence type="ECO:0000259" key="8">
    <source>
        <dbReference type="SMART" id="SM00458"/>
    </source>
</evidence>
<dbReference type="PANTHER" id="PTHR31297">
    <property type="entry name" value="GLUCAN ENDO-1,6-BETA-GLUCOSIDASE B"/>
    <property type="match status" value="1"/>
</dbReference>
<keyword evidence="5 7" id="KW-0326">Glycosidase</keyword>
<evidence type="ECO:0000256" key="2">
    <source>
        <dbReference type="ARBA" id="ARBA00022801"/>
    </source>
</evidence>
<dbReference type="Proteomes" id="UP001378956">
    <property type="component" value="Unassembled WGS sequence"/>
</dbReference>
<dbReference type="SMART" id="SM00458">
    <property type="entry name" value="RICIN"/>
    <property type="match status" value="1"/>
</dbReference>
<evidence type="ECO:0000256" key="7">
    <source>
        <dbReference type="RuleBase" id="RU361153"/>
    </source>
</evidence>
<dbReference type="InterPro" id="IPR017853">
    <property type="entry name" value="GH"/>
</dbReference>
<evidence type="ECO:0000313" key="9">
    <source>
        <dbReference type="EMBL" id="MEJ2905133.1"/>
    </source>
</evidence>
<dbReference type="Gene3D" id="2.80.10.50">
    <property type="match status" value="1"/>
</dbReference>
<dbReference type="Gene3D" id="3.20.20.80">
    <property type="entry name" value="Glycosidases"/>
    <property type="match status" value="1"/>
</dbReference>
<keyword evidence="4" id="KW-0119">Carbohydrate metabolism</keyword>
<comment type="similarity">
    <text evidence="1 7">Belongs to the glycosyl hydrolase 5 (cellulase A) family.</text>
</comment>
<dbReference type="InterPro" id="IPR035992">
    <property type="entry name" value="Ricin_B-like_lectins"/>
</dbReference>
<name>A0ABU8NV71_9SPHI</name>
<dbReference type="RefSeq" id="WP_288882494.1">
    <property type="nucleotide sequence ID" value="NZ_CBFGNQ010000050.1"/>
</dbReference>
<dbReference type="PANTHER" id="PTHR31297:SF41">
    <property type="entry name" value="ENDOGLUCANASE, PUTATIVE (AFU_ORTHOLOGUE AFUA_5G01830)-RELATED"/>
    <property type="match status" value="1"/>
</dbReference>
<proteinExistence type="inferred from homology"/>
<dbReference type="PROSITE" id="PS50231">
    <property type="entry name" value="RICIN_B_LECTIN"/>
    <property type="match status" value="1"/>
</dbReference>
<sequence length="557" mass="61826">MRTLNYLFGIVVILMFARCHKQELGSPAEKQALAKAMNALTITSYPSYNTSPLPPDQSGVASTAAQLAAKIRLGLNIGNTLEAIGGETAWGNPLVTQAYVDLAKKSGFNAIRIPCAWDQYMANSNTAELQQVWLDRVKQVIQYCINKDMYVILNIHWDGGWLENNCTPAQQAAVNAKQKAFWEQIATHMRGFDEHLIFASANEPSVEDATQMSVLLSYHQTFINAVRSTGGRNSYRVLVVQGPSTDIDKTNSLMNTLPTDQVTNRLMVEVHYYTPFQFCLMSSDQSWGNMFYYWGSGYHSTTDPSRNSTWGEEADLSAYFQSMKTKFVDQGIPVVLGEYGAYTRSSLTGDALTLNQVSRAYFLNQVTRQALSRGILPFYWDTGAILNRQTNTVGDQQGLAALVQGEQNGTSPGIQVGSIYQIMNRNSFKALEFAGWGTANHTLADQWEYLAGANQQFKVEDAGSGYYRLTPMHASGKCLEIDSWSIANGGQADLWDYSGGNNQKWSIQATDNGYYKLINVNSGKALEISGYSLNNGGSANQWDYYGGRNQQWAFLKM</sequence>
<dbReference type="SUPFAM" id="SSF50370">
    <property type="entry name" value="Ricin B-like lectins"/>
    <property type="match status" value="1"/>
</dbReference>
<keyword evidence="10" id="KW-1185">Reference proteome</keyword>
<gene>
    <name evidence="9" type="ORF">WAE58_21995</name>
</gene>
<evidence type="ECO:0000256" key="3">
    <source>
        <dbReference type="ARBA" id="ARBA00023001"/>
    </source>
</evidence>
<evidence type="ECO:0000256" key="5">
    <source>
        <dbReference type="ARBA" id="ARBA00023295"/>
    </source>
</evidence>
<dbReference type="InterPro" id="IPR001547">
    <property type="entry name" value="Glyco_hydro_5"/>
</dbReference>
<dbReference type="InterPro" id="IPR050386">
    <property type="entry name" value="Glycosyl_hydrolase_5"/>
</dbReference>
<dbReference type="Pfam" id="PF14200">
    <property type="entry name" value="RicinB_lectin_2"/>
    <property type="match status" value="2"/>
</dbReference>
<evidence type="ECO:0000256" key="1">
    <source>
        <dbReference type="ARBA" id="ARBA00005641"/>
    </source>
</evidence>
<evidence type="ECO:0000256" key="6">
    <source>
        <dbReference type="ARBA" id="ARBA00023326"/>
    </source>
</evidence>
<organism evidence="9 10">
    <name type="scientific">Pedobacter panaciterrae</name>
    <dbReference type="NCBI Taxonomy" id="363849"/>
    <lineage>
        <taxon>Bacteria</taxon>
        <taxon>Pseudomonadati</taxon>
        <taxon>Bacteroidota</taxon>
        <taxon>Sphingobacteriia</taxon>
        <taxon>Sphingobacteriales</taxon>
        <taxon>Sphingobacteriaceae</taxon>
        <taxon>Pedobacter</taxon>
    </lineage>
</organism>